<accession>A0A0A0JYQ7</accession>
<dbReference type="EMBL" id="AVPL01000004">
    <property type="protein sequence ID" value="KGN42560.1"/>
    <property type="molecule type" value="Genomic_DNA"/>
</dbReference>
<gene>
    <name evidence="3" type="ORF">N801_15935</name>
</gene>
<comment type="caution">
    <text evidence="3">The sequence shown here is derived from an EMBL/GenBank/DDBJ whole genome shotgun (WGS) entry which is preliminary data.</text>
</comment>
<reference evidence="3 4" key="1">
    <citation type="submission" date="2013-08" db="EMBL/GenBank/DDBJ databases">
        <title>The genome sequence of Knoellia aerolata.</title>
        <authorList>
            <person name="Zhu W."/>
            <person name="Wang G."/>
        </authorList>
    </citation>
    <scope>NUCLEOTIDE SEQUENCE [LARGE SCALE GENOMIC DNA]</scope>
    <source>
        <strain evidence="3 4">DSM 18566</strain>
    </source>
</reference>
<sequence length="156" mass="15947">MHVIIATDGSKQSLTAARYATTILDPGKISAVSVIAVVRPLAAVSFSNELGGGASTMSSLEHASFRAEALAATEAIAAVFDGWGPKVTPRVRSGSPANEIIKAAGQLGAGLVIVASGSRGITDTILLGSTAQRVQQYAPCPVLVVRPARKPSRKKA</sequence>
<dbReference type="STRING" id="1385519.N801_15935"/>
<organism evidence="3 4">
    <name type="scientific">Knoellia aerolata DSM 18566</name>
    <dbReference type="NCBI Taxonomy" id="1385519"/>
    <lineage>
        <taxon>Bacteria</taxon>
        <taxon>Bacillati</taxon>
        <taxon>Actinomycetota</taxon>
        <taxon>Actinomycetes</taxon>
        <taxon>Micrococcales</taxon>
        <taxon>Intrasporangiaceae</taxon>
        <taxon>Knoellia</taxon>
    </lineage>
</organism>
<dbReference type="InterPro" id="IPR014729">
    <property type="entry name" value="Rossmann-like_a/b/a_fold"/>
</dbReference>
<dbReference type="eggNOG" id="COG0589">
    <property type="taxonomic scope" value="Bacteria"/>
</dbReference>
<proteinExistence type="inferred from homology"/>
<dbReference type="PRINTS" id="PR01438">
    <property type="entry name" value="UNVRSLSTRESS"/>
</dbReference>
<dbReference type="PANTHER" id="PTHR46268">
    <property type="entry name" value="STRESS RESPONSE PROTEIN NHAX"/>
    <property type="match status" value="1"/>
</dbReference>
<dbReference type="OrthoDB" id="5121879at2"/>
<dbReference type="SUPFAM" id="SSF52402">
    <property type="entry name" value="Adenine nucleotide alpha hydrolases-like"/>
    <property type="match status" value="1"/>
</dbReference>
<dbReference type="CDD" id="cd00293">
    <property type="entry name" value="USP-like"/>
    <property type="match status" value="1"/>
</dbReference>
<dbReference type="AlphaFoldDB" id="A0A0A0JYQ7"/>
<evidence type="ECO:0000256" key="1">
    <source>
        <dbReference type="ARBA" id="ARBA00008791"/>
    </source>
</evidence>
<evidence type="ECO:0000259" key="2">
    <source>
        <dbReference type="Pfam" id="PF00582"/>
    </source>
</evidence>
<dbReference type="Pfam" id="PF00582">
    <property type="entry name" value="Usp"/>
    <property type="match status" value="1"/>
</dbReference>
<comment type="similarity">
    <text evidence="1">Belongs to the universal stress protein A family.</text>
</comment>
<dbReference type="PANTHER" id="PTHR46268:SF6">
    <property type="entry name" value="UNIVERSAL STRESS PROTEIN UP12"/>
    <property type="match status" value="1"/>
</dbReference>
<dbReference type="InterPro" id="IPR006015">
    <property type="entry name" value="Universal_stress_UspA"/>
</dbReference>
<keyword evidence="4" id="KW-1185">Reference proteome</keyword>
<dbReference type="RefSeq" id="WP_035932800.1">
    <property type="nucleotide sequence ID" value="NZ_AVPL01000004.1"/>
</dbReference>
<protein>
    <submittedName>
        <fullName evidence="3">Stress protein</fullName>
    </submittedName>
</protein>
<dbReference type="InterPro" id="IPR006016">
    <property type="entry name" value="UspA"/>
</dbReference>
<evidence type="ECO:0000313" key="4">
    <source>
        <dbReference type="Proteomes" id="UP000030013"/>
    </source>
</evidence>
<dbReference type="Proteomes" id="UP000030013">
    <property type="component" value="Unassembled WGS sequence"/>
</dbReference>
<evidence type="ECO:0000313" key="3">
    <source>
        <dbReference type="EMBL" id="KGN42560.1"/>
    </source>
</evidence>
<dbReference type="Gene3D" id="3.40.50.620">
    <property type="entry name" value="HUPs"/>
    <property type="match status" value="1"/>
</dbReference>
<feature type="domain" description="UspA" evidence="2">
    <location>
        <begin position="2"/>
        <end position="146"/>
    </location>
</feature>
<name>A0A0A0JYQ7_9MICO</name>